<dbReference type="AlphaFoldDB" id="A0A2P8H780"/>
<reference evidence="1 2" key="1">
    <citation type="submission" date="2018-03" db="EMBL/GenBank/DDBJ databases">
        <title>Genomic Encyclopedia of Type Strains, Phase III (KMG-III): the genomes of soil and plant-associated and newly described type strains.</title>
        <authorList>
            <person name="Whitman W."/>
        </authorList>
    </citation>
    <scope>NUCLEOTIDE SEQUENCE [LARGE SCALE GENOMIC DNA]</scope>
    <source>
        <strain evidence="1 2">CGMCC 1.12259</strain>
    </source>
</reference>
<gene>
    <name evidence="1" type="ORF">B0H99_101299</name>
</gene>
<dbReference type="EMBL" id="PYAT01000001">
    <property type="protein sequence ID" value="PSL42051.1"/>
    <property type="molecule type" value="Genomic_DNA"/>
</dbReference>
<sequence>MREQCFSGEETEAEPTESEVAGPVGFIHRYSSVLKFVYSLRAFLLKKGSFYIETKRKYSLDVEGLFPFSAEFYYQGGEDMKKYVIQYYIEKGLVVERTVEANSKEEVADNVQAEQIVQYEDTFGELNLFNKQDVKLVKIKDQVDPVFTSRRGG</sequence>
<name>A0A2P8H780_9BACL</name>
<proteinExistence type="predicted"/>
<evidence type="ECO:0000313" key="1">
    <source>
        <dbReference type="EMBL" id="PSL42051.1"/>
    </source>
</evidence>
<evidence type="ECO:0000313" key="2">
    <source>
        <dbReference type="Proteomes" id="UP000242682"/>
    </source>
</evidence>
<accession>A0A2P8H780</accession>
<dbReference type="Proteomes" id="UP000242682">
    <property type="component" value="Unassembled WGS sequence"/>
</dbReference>
<protein>
    <submittedName>
        <fullName evidence="1">Uncharacterized protein</fullName>
    </submittedName>
</protein>
<keyword evidence="2" id="KW-1185">Reference proteome</keyword>
<comment type="caution">
    <text evidence="1">The sequence shown here is derived from an EMBL/GenBank/DDBJ whole genome shotgun (WGS) entry which is preliminary data.</text>
</comment>
<organism evidence="1 2">
    <name type="scientific">Planomicrobium soli</name>
    <dbReference type="NCBI Taxonomy" id="1176648"/>
    <lineage>
        <taxon>Bacteria</taxon>
        <taxon>Bacillati</taxon>
        <taxon>Bacillota</taxon>
        <taxon>Bacilli</taxon>
        <taxon>Bacillales</taxon>
        <taxon>Caryophanaceae</taxon>
        <taxon>Planomicrobium</taxon>
    </lineage>
</organism>